<feature type="region of interest" description="Disordered" evidence="1">
    <location>
        <begin position="205"/>
        <end position="254"/>
    </location>
</feature>
<feature type="region of interest" description="Disordered" evidence="1">
    <location>
        <begin position="152"/>
        <end position="191"/>
    </location>
</feature>
<sequence>MNLFLIRRYWLSSCSSSSKYSPRNVTTLESCLYYATTISVLGTLKFVAKGEDNQVYGMLIPDVMIYQEIEKSKAYQIYLAYLTGAATPKKARKWKQAATKPKTTSSFTADGNIISDETDDVLANIPTRRIRQSGLALLKKDSRKVMKFSLRDLRSQHQTGGSSEGVSVTPEVPDESQAKSTNTNKGDGITPEVLDMYKAGSMIQDLEEDWGSKEDTVILTSEDERIESVKKTTESGKNDDDMSIDLDETDDEED</sequence>
<evidence type="ECO:0000313" key="2">
    <source>
        <dbReference type="EMBL" id="GJT94375.1"/>
    </source>
</evidence>
<dbReference type="Proteomes" id="UP001151760">
    <property type="component" value="Unassembled WGS sequence"/>
</dbReference>
<name>A0ABQ5I2Q7_9ASTR</name>
<feature type="compositionally biased region" description="Acidic residues" evidence="1">
    <location>
        <begin position="241"/>
        <end position="254"/>
    </location>
</feature>
<accession>A0ABQ5I2Q7</accession>
<evidence type="ECO:0000256" key="1">
    <source>
        <dbReference type="SAM" id="MobiDB-lite"/>
    </source>
</evidence>
<reference evidence="2" key="2">
    <citation type="submission" date="2022-01" db="EMBL/GenBank/DDBJ databases">
        <authorList>
            <person name="Yamashiro T."/>
            <person name="Shiraishi A."/>
            <person name="Satake H."/>
            <person name="Nakayama K."/>
        </authorList>
    </citation>
    <scope>NUCLEOTIDE SEQUENCE</scope>
</reference>
<evidence type="ECO:0000313" key="3">
    <source>
        <dbReference type="Proteomes" id="UP001151760"/>
    </source>
</evidence>
<organism evidence="2 3">
    <name type="scientific">Tanacetum coccineum</name>
    <dbReference type="NCBI Taxonomy" id="301880"/>
    <lineage>
        <taxon>Eukaryota</taxon>
        <taxon>Viridiplantae</taxon>
        <taxon>Streptophyta</taxon>
        <taxon>Embryophyta</taxon>
        <taxon>Tracheophyta</taxon>
        <taxon>Spermatophyta</taxon>
        <taxon>Magnoliopsida</taxon>
        <taxon>eudicotyledons</taxon>
        <taxon>Gunneridae</taxon>
        <taxon>Pentapetalae</taxon>
        <taxon>asterids</taxon>
        <taxon>campanulids</taxon>
        <taxon>Asterales</taxon>
        <taxon>Asteraceae</taxon>
        <taxon>Asteroideae</taxon>
        <taxon>Anthemideae</taxon>
        <taxon>Anthemidinae</taxon>
        <taxon>Tanacetum</taxon>
    </lineage>
</organism>
<proteinExistence type="predicted"/>
<comment type="caution">
    <text evidence="2">The sequence shown here is derived from an EMBL/GenBank/DDBJ whole genome shotgun (WGS) entry which is preliminary data.</text>
</comment>
<dbReference type="EMBL" id="BQNB010020290">
    <property type="protein sequence ID" value="GJT94375.1"/>
    <property type="molecule type" value="Genomic_DNA"/>
</dbReference>
<keyword evidence="3" id="KW-1185">Reference proteome</keyword>
<gene>
    <name evidence="2" type="ORF">Tco_1089893</name>
</gene>
<feature type="compositionally biased region" description="Polar residues" evidence="1">
    <location>
        <begin position="156"/>
        <end position="166"/>
    </location>
</feature>
<protein>
    <submittedName>
        <fullName evidence="2">Uncharacterized protein</fullName>
    </submittedName>
</protein>
<reference evidence="2" key="1">
    <citation type="journal article" date="2022" name="Int. J. Mol. Sci.">
        <title>Draft Genome of Tanacetum Coccineum: Genomic Comparison of Closely Related Tanacetum-Family Plants.</title>
        <authorList>
            <person name="Yamashiro T."/>
            <person name="Shiraishi A."/>
            <person name="Nakayama K."/>
            <person name="Satake H."/>
        </authorList>
    </citation>
    <scope>NUCLEOTIDE SEQUENCE</scope>
</reference>
<feature type="compositionally biased region" description="Basic and acidic residues" evidence="1">
    <location>
        <begin position="210"/>
        <end position="240"/>
    </location>
</feature>